<name>A0A6J6GXZ8_9ZZZZ</name>
<reference evidence="7" key="1">
    <citation type="submission" date="2020-05" db="EMBL/GenBank/DDBJ databases">
        <authorList>
            <person name="Chiriac C."/>
            <person name="Salcher M."/>
            <person name="Ghai R."/>
            <person name="Kavagutti S V."/>
        </authorList>
    </citation>
    <scope>NUCLEOTIDE SEQUENCE</scope>
</reference>
<feature type="transmembrane region" description="Helical" evidence="6">
    <location>
        <begin position="27"/>
        <end position="49"/>
    </location>
</feature>
<organism evidence="7">
    <name type="scientific">freshwater metagenome</name>
    <dbReference type="NCBI Taxonomy" id="449393"/>
    <lineage>
        <taxon>unclassified sequences</taxon>
        <taxon>metagenomes</taxon>
        <taxon>ecological metagenomes</taxon>
    </lineage>
</organism>
<accession>A0A6J6GXZ8</accession>
<keyword evidence="4 6" id="KW-1133">Transmembrane helix</keyword>
<gene>
    <name evidence="7" type="ORF">UFOPK1843_00502</name>
</gene>
<protein>
    <submittedName>
        <fullName evidence="7">Unannotated protein</fullName>
    </submittedName>
</protein>
<dbReference type="EMBL" id="CAEZUR010000030">
    <property type="protein sequence ID" value="CAB4605806.1"/>
    <property type="molecule type" value="Genomic_DNA"/>
</dbReference>
<evidence type="ECO:0000256" key="1">
    <source>
        <dbReference type="ARBA" id="ARBA00004651"/>
    </source>
</evidence>
<dbReference type="GO" id="GO:0005886">
    <property type="term" value="C:plasma membrane"/>
    <property type="evidence" value="ECO:0007669"/>
    <property type="project" value="UniProtKB-SubCell"/>
</dbReference>
<keyword evidence="5 6" id="KW-0472">Membrane</keyword>
<sequence length="52" mass="5572">MAGSVLWFFGLGFGAKAASGIMSNPKFWKVLDLVIAAVMVTIAGLLAFYRFS</sequence>
<dbReference type="Pfam" id="PF01810">
    <property type="entry name" value="LysE"/>
    <property type="match status" value="1"/>
</dbReference>
<proteinExistence type="predicted"/>
<keyword evidence="2" id="KW-1003">Cell membrane</keyword>
<evidence type="ECO:0000256" key="3">
    <source>
        <dbReference type="ARBA" id="ARBA00022692"/>
    </source>
</evidence>
<dbReference type="AlphaFoldDB" id="A0A6J6GXZ8"/>
<evidence type="ECO:0000256" key="2">
    <source>
        <dbReference type="ARBA" id="ARBA00022475"/>
    </source>
</evidence>
<evidence type="ECO:0000313" key="7">
    <source>
        <dbReference type="EMBL" id="CAB4605806.1"/>
    </source>
</evidence>
<keyword evidence="3 6" id="KW-0812">Transmembrane</keyword>
<evidence type="ECO:0000256" key="6">
    <source>
        <dbReference type="SAM" id="Phobius"/>
    </source>
</evidence>
<comment type="subcellular location">
    <subcellularLocation>
        <location evidence="1">Cell membrane</location>
        <topology evidence="1">Multi-pass membrane protein</topology>
    </subcellularLocation>
</comment>
<dbReference type="GO" id="GO:0006865">
    <property type="term" value="P:amino acid transport"/>
    <property type="evidence" value="ECO:0007669"/>
    <property type="project" value="InterPro"/>
</dbReference>
<dbReference type="InterPro" id="IPR001123">
    <property type="entry name" value="LeuE-type"/>
</dbReference>
<evidence type="ECO:0000256" key="4">
    <source>
        <dbReference type="ARBA" id="ARBA00022989"/>
    </source>
</evidence>
<evidence type="ECO:0000256" key="5">
    <source>
        <dbReference type="ARBA" id="ARBA00023136"/>
    </source>
</evidence>